<accession>A0A1R3L1H4</accession>
<evidence type="ECO:0000313" key="2">
    <source>
        <dbReference type="Proteomes" id="UP000187203"/>
    </source>
</evidence>
<evidence type="ECO:0000313" key="1">
    <source>
        <dbReference type="EMBL" id="OMP13128.1"/>
    </source>
</evidence>
<reference evidence="2" key="1">
    <citation type="submission" date="2013-09" db="EMBL/GenBank/DDBJ databases">
        <title>Corchorus olitorius genome sequencing.</title>
        <authorList>
            <person name="Alam M."/>
            <person name="Haque M.S."/>
            <person name="Islam M.S."/>
            <person name="Emdad E.M."/>
            <person name="Islam M.M."/>
            <person name="Ahmed B."/>
            <person name="Halim A."/>
            <person name="Hossen Q.M.M."/>
            <person name="Hossain M.Z."/>
            <person name="Ahmed R."/>
            <person name="Khan M.M."/>
            <person name="Islam R."/>
            <person name="Rashid M.M."/>
            <person name="Khan S.A."/>
            <person name="Rahman M.S."/>
            <person name="Alam M."/>
            <person name="Yahiya A.S."/>
            <person name="Khan M.S."/>
            <person name="Azam M.S."/>
            <person name="Haque T."/>
            <person name="Lashkar M.Z.H."/>
            <person name="Akhand A.I."/>
            <person name="Morshed G."/>
            <person name="Roy S."/>
            <person name="Uddin K.S."/>
            <person name="Rabeya T."/>
            <person name="Hossain A.S."/>
            <person name="Chowdhury A."/>
            <person name="Snigdha A.R."/>
            <person name="Mortoza M.S."/>
            <person name="Matin S.A."/>
            <person name="Hoque S.M.E."/>
            <person name="Islam M.K."/>
            <person name="Roy D.K."/>
            <person name="Haider R."/>
            <person name="Moosa M.M."/>
            <person name="Elias S.M."/>
            <person name="Hasan A.M."/>
            <person name="Jahan S."/>
            <person name="Shafiuddin M."/>
            <person name="Mahmood N."/>
            <person name="Shommy N.S."/>
        </authorList>
    </citation>
    <scope>NUCLEOTIDE SEQUENCE [LARGE SCALE GENOMIC DNA]</scope>
    <source>
        <strain evidence="2">cv. O-4</strain>
    </source>
</reference>
<keyword evidence="2" id="KW-1185">Reference proteome</keyword>
<name>A0A1R3L1H4_9ROSI</name>
<dbReference type="AlphaFoldDB" id="A0A1R3L1H4"/>
<proteinExistence type="predicted"/>
<protein>
    <submittedName>
        <fullName evidence="1">Uncharacterized protein</fullName>
    </submittedName>
</protein>
<comment type="caution">
    <text evidence="1">The sequence shown here is derived from an EMBL/GenBank/DDBJ whole genome shotgun (WGS) entry which is preliminary data.</text>
</comment>
<organism evidence="1 2">
    <name type="scientific">Corchorus olitorius</name>
    <dbReference type="NCBI Taxonomy" id="93759"/>
    <lineage>
        <taxon>Eukaryota</taxon>
        <taxon>Viridiplantae</taxon>
        <taxon>Streptophyta</taxon>
        <taxon>Embryophyta</taxon>
        <taxon>Tracheophyta</taxon>
        <taxon>Spermatophyta</taxon>
        <taxon>Magnoliopsida</taxon>
        <taxon>eudicotyledons</taxon>
        <taxon>Gunneridae</taxon>
        <taxon>Pentapetalae</taxon>
        <taxon>rosids</taxon>
        <taxon>malvids</taxon>
        <taxon>Malvales</taxon>
        <taxon>Malvaceae</taxon>
        <taxon>Grewioideae</taxon>
        <taxon>Apeibeae</taxon>
        <taxon>Corchorus</taxon>
    </lineage>
</organism>
<dbReference type="EMBL" id="AWUE01005079">
    <property type="protein sequence ID" value="OMP13128.1"/>
    <property type="molecule type" value="Genomic_DNA"/>
</dbReference>
<gene>
    <name evidence="1" type="ORF">COLO4_02231</name>
</gene>
<sequence length="190" mass="20511">MRKFPVEDALYPHILKVMVPCTAVEGMELSENVAIVVVDAFEKVPAFTPAVANPSKLYCTCIMAGPVEVLNASKATEVKKACFPEFVVIENSQYFPAVLKLGSVDQDPENAPAGLLEAKLTLVPLFPVARLLLVTLASVVVGDKVVEEVVNAHCPIISAFAAIVVETISKKESKSFFMYDKLVETIVKGT</sequence>
<dbReference type="Proteomes" id="UP000187203">
    <property type="component" value="Unassembled WGS sequence"/>
</dbReference>